<dbReference type="STRING" id="1884381.SAMN05518846_102162"/>
<proteinExistence type="predicted"/>
<dbReference type="EMBL" id="FORT01000002">
    <property type="protein sequence ID" value="SFJ12320.1"/>
    <property type="molecule type" value="Genomic_DNA"/>
</dbReference>
<reference evidence="3" key="1">
    <citation type="submission" date="2016-10" db="EMBL/GenBank/DDBJ databases">
        <authorList>
            <person name="Varghese N."/>
            <person name="Submissions S."/>
        </authorList>
    </citation>
    <scope>NUCLEOTIDE SEQUENCE [LARGE SCALE GENOMIC DNA]</scope>
    <source>
        <strain evidence="3">OK042</strain>
    </source>
</reference>
<dbReference type="RefSeq" id="WP_092266685.1">
    <property type="nucleotide sequence ID" value="NZ_BJOE01000001.1"/>
</dbReference>
<gene>
    <name evidence="2" type="ORF">SAMN05518846_102162</name>
</gene>
<dbReference type="GeneID" id="301131604"/>
<feature type="compositionally biased region" description="Basic and acidic residues" evidence="1">
    <location>
        <begin position="50"/>
        <end position="73"/>
    </location>
</feature>
<accession>A0A1I3NTJ7</accession>
<sequence length="112" mass="13065">MSLKNVELQVALPRTLEVTRIQDQLLQRGVHEQQSLMEERSQLDQQMRQRPTDVAHTEKNRIREREQKSKNKQQDPNMSSASPEGEGADDDVKRKQVSMRDPLRGRFIDISL</sequence>
<dbReference type="Proteomes" id="UP000198915">
    <property type="component" value="Unassembled WGS sequence"/>
</dbReference>
<feature type="region of interest" description="Disordered" evidence="1">
    <location>
        <begin position="32"/>
        <end position="112"/>
    </location>
</feature>
<evidence type="ECO:0000313" key="3">
    <source>
        <dbReference type="Proteomes" id="UP000198915"/>
    </source>
</evidence>
<feature type="compositionally biased region" description="Basic and acidic residues" evidence="1">
    <location>
        <begin position="101"/>
        <end position="112"/>
    </location>
</feature>
<name>A0A1I3NTJ7_9BACL</name>
<protein>
    <submittedName>
        <fullName evidence="2">Uncharacterized protein</fullName>
    </submittedName>
</protein>
<dbReference type="AlphaFoldDB" id="A0A1I3NTJ7"/>
<evidence type="ECO:0000256" key="1">
    <source>
        <dbReference type="SAM" id="MobiDB-lite"/>
    </source>
</evidence>
<keyword evidence="3" id="KW-1185">Reference proteome</keyword>
<organism evidence="2 3">
    <name type="scientific">Brevibacillus centrosporus</name>
    <dbReference type="NCBI Taxonomy" id="54910"/>
    <lineage>
        <taxon>Bacteria</taxon>
        <taxon>Bacillati</taxon>
        <taxon>Bacillota</taxon>
        <taxon>Bacilli</taxon>
        <taxon>Bacillales</taxon>
        <taxon>Paenibacillaceae</taxon>
        <taxon>Brevibacillus</taxon>
    </lineage>
</organism>
<evidence type="ECO:0000313" key="2">
    <source>
        <dbReference type="EMBL" id="SFJ12320.1"/>
    </source>
</evidence>